<keyword evidence="4 6" id="KW-0408">Iron</keyword>
<evidence type="ECO:0000313" key="9">
    <source>
        <dbReference type="EMBL" id="EKP95715.1"/>
    </source>
</evidence>
<dbReference type="HOGENOM" id="CLU_023081_0_1_9"/>
<dbReference type="PANTHER" id="PTHR32479">
    <property type="entry name" value="GLYCOLATE OXIDASE IRON-SULFUR SUBUNIT"/>
    <property type="match status" value="1"/>
</dbReference>
<evidence type="ECO:0000256" key="6">
    <source>
        <dbReference type="PIRNR" id="PIRNR000139"/>
    </source>
</evidence>
<comment type="catalytic activity">
    <reaction evidence="6">
        <text>(R)-lactate + A = pyruvate + AH2</text>
        <dbReference type="Rhea" id="RHEA:15089"/>
        <dbReference type="ChEBI" id="CHEBI:13193"/>
        <dbReference type="ChEBI" id="CHEBI:15361"/>
        <dbReference type="ChEBI" id="CHEBI:16004"/>
        <dbReference type="ChEBI" id="CHEBI:17499"/>
    </reaction>
</comment>
<organism evidence="9 10">
    <name type="scientific">Thermaerobacter subterraneus DSM 13965</name>
    <dbReference type="NCBI Taxonomy" id="867903"/>
    <lineage>
        <taxon>Bacteria</taxon>
        <taxon>Bacillati</taxon>
        <taxon>Bacillota</taxon>
        <taxon>Clostridia</taxon>
        <taxon>Eubacteriales</taxon>
        <taxon>Clostridiales Family XVII. Incertae Sedis</taxon>
        <taxon>Thermaerobacter</taxon>
    </lineage>
</organism>
<keyword evidence="6" id="KW-0813">Transport</keyword>
<name>K6P3T6_9FIRM</name>
<dbReference type="PROSITE" id="PS00198">
    <property type="entry name" value="4FE4S_FER_1"/>
    <property type="match status" value="1"/>
</dbReference>
<dbReference type="OrthoDB" id="9794954at2"/>
<sequence>MQHQIPVEQLGPAGPAMAAAVDACVHCGFCLSACPTYLVLGEEMDSPRGRIYLMKEALEGHLPLAGSVSEHVDRCLGCLACVSACPSGVQYGQLLTPFRALREEQAPRPWMQRRLRQVLLATLTHPRRFRRALALATAARPLLAAWLEGRARPGKRAEGEAPQEVPVAPGEEPGEPAGESPARSRGGELARQLAAVVALTPPRVPPPDPLPPVIPARGPRRARVVLLAGCVQQVLAPEINRATAQVLAANGVEVVVPAAQGCCGALPMHAGELEQARRLAAVNLRAFPADIDAVVVNAAGCGSAMKEYGHLFAGHPEEEAARRLAARVRDVAEFLDELGPRKPGPLPAALRVAYHDACHLAHGQGIRTAPRRLLAAIPNLELVELDEPDLCCGSAGTYNLEHPEVARVLQERKVASIRRSGAAAVATGNIGCLVQIRQGLEQAGLPVPVVHTVQLLAEAYQALPAAP</sequence>
<dbReference type="Pfam" id="PF13183">
    <property type="entry name" value="Fer4_8"/>
    <property type="match status" value="1"/>
</dbReference>
<dbReference type="Pfam" id="PF02754">
    <property type="entry name" value="CCG"/>
    <property type="match status" value="2"/>
</dbReference>
<dbReference type="PROSITE" id="PS51379">
    <property type="entry name" value="4FE4S_FER_2"/>
    <property type="match status" value="2"/>
</dbReference>
<proteinExistence type="predicted"/>
<dbReference type="InterPro" id="IPR017896">
    <property type="entry name" value="4Fe4S_Fe-S-bd"/>
</dbReference>
<evidence type="ECO:0000256" key="4">
    <source>
        <dbReference type="ARBA" id="ARBA00023004"/>
    </source>
</evidence>
<dbReference type="InterPro" id="IPR012257">
    <property type="entry name" value="Glc_ox_4Fe-4S"/>
</dbReference>
<feature type="region of interest" description="Disordered" evidence="7">
    <location>
        <begin position="153"/>
        <end position="186"/>
    </location>
</feature>
<gene>
    <name evidence="9" type="ORF">ThesuDRAFT_01474</name>
</gene>
<comment type="caution">
    <text evidence="9">The sequence shown here is derived from an EMBL/GenBank/DDBJ whole genome shotgun (WGS) entry which is preliminary data.</text>
</comment>
<dbReference type="AlphaFoldDB" id="K6P3T6"/>
<evidence type="ECO:0000256" key="5">
    <source>
        <dbReference type="ARBA" id="ARBA00023014"/>
    </source>
</evidence>
<feature type="compositionally biased region" description="Low complexity" evidence="7">
    <location>
        <begin position="160"/>
        <end position="181"/>
    </location>
</feature>
<evidence type="ECO:0000313" key="10">
    <source>
        <dbReference type="Proteomes" id="UP000005710"/>
    </source>
</evidence>
<dbReference type="SUPFAM" id="SSF54862">
    <property type="entry name" value="4Fe-4S ferredoxins"/>
    <property type="match status" value="1"/>
</dbReference>
<keyword evidence="6" id="KW-0249">Electron transport</keyword>
<comment type="catalytic activity">
    <reaction evidence="6">
        <text>glycolate + A = glyoxylate + AH2</text>
        <dbReference type="Rhea" id="RHEA:21264"/>
        <dbReference type="ChEBI" id="CHEBI:13193"/>
        <dbReference type="ChEBI" id="CHEBI:17499"/>
        <dbReference type="ChEBI" id="CHEBI:29805"/>
        <dbReference type="ChEBI" id="CHEBI:36655"/>
        <dbReference type="EC" id="1.1.99.14"/>
    </reaction>
</comment>
<keyword evidence="5 6" id="KW-0411">Iron-sulfur</keyword>
<dbReference type="GO" id="GO:0019154">
    <property type="term" value="F:glycolate dehydrogenase activity"/>
    <property type="evidence" value="ECO:0007669"/>
    <property type="project" value="UniProtKB-EC"/>
</dbReference>
<keyword evidence="2 6" id="KW-0479">Metal-binding</keyword>
<dbReference type="RefSeq" id="WP_006903744.1">
    <property type="nucleotide sequence ID" value="NZ_JH976535.1"/>
</dbReference>
<evidence type="ECO:0000256" key="3">
    <source>
        <dbReference type="ARBA" id="ARBA00022737"/>
    </source>
</evidence>
<reference evidence="9" key="1">
    <citation type="submission" date="2010-10" db="EMBL/GenBank/DDBJ databases">
        <authorList>
            <consortium name="US DOE Joint Genome Institute (JGI-PGF)"/>
            <person name="Lucas S."/>
            <person name="Copeland A."/>
            <person name="Lapidus A."/>
            <person name="Bruce D."/>
            <person name="Goodwin L."/>
            <person name="Pitluck S."/>
            <person name="Kyrpides N."/>
            <person name="Mavromatis K."/>
            <person name="Detter J.C."/>
            <person name="Han C."/>
            <person name="Land M."/>
            <person name="Hauser L."/>
            <person name="Markowitz V."/>
            <person name="Cheng J.-F."/>
            <person name="Hugenholtz P."/>
            <person name="Woyke T."/>
            <person name="Wu D."/>
            <person name="Pukall R."/>
            <person name="Wahrenburg C."/>
            <person name="Brambilla E."/>
            <person name="Klenk H.-P."/>
            <person name="Eisen J.A."/>
        </authorList>
    </citation>
    <scope>NUCLEOTIDE SEQUENCE [LARGE SCALE GENOMIC DNA]</scope>
    <source>
        <strain evidence="9">DSM 13965</strain>
    </source>
</reference>
<accession>K6P3T6</accession>
<protein>
    <recommendedName>
        <fullName evidence="6">Glycolate oxidase iron-sulfur subunit</fullName>
        <ecNumber evidence="6">1.1.99.14</ecNumber>
    </recommendedName>
</protein>
<evidence type="ECO:0000259" key="8">
    <source>
        <dbReference type="PROSITE" id="PS51379"/>
    </source>
</evidence>
<dbReference type="InterPro" id="IPR004017">
    <property type="entry name" value="Cys_rich_dom"/>
</dbReference>
<feature type="domain" description="4Fe-4S ferredoxin-type" evidence="8">
    <location>
        <begin position="66"/>
        <end position="89"/>
    </location>
</feature>
<dbReference type="GO" id="GO:0046872">
    <property type="term" value="F:metal ion binding"/>
    <property type="evidence" value="ECO:0007669"/>
    <property type="project" value="UniProtKB-UniRule"/>
</dbReference>
<evidence type="ECO:0000256" key="7">
    <source>
        <dbReference type="SAM" id="MobiDB-lite"/>
    </source>
</evidence>
<dbReference type="InterPro" id="IPR017900">
    <property type="entry name" value="4Fe4S_Fe_S_CS"/>
</dbReference>
<evidence type="ECO:0000256" key="1">
    <source>
        <dbReference type="ARBA" id="ARBA00022485"/>
    </source>
</evidence>
<comment type="cofactor">
    <cofactor evidence="6">
        <name>[4Fe-4S] cluster</name>
        <dbReference type="ChEBI" id="CHEBI:49883"/>
    </cofactor>
    <text evidence="6">Binds 2 [4Fe-4S] clusters.</text>
</comment>
<dbReference type="Gene3D" id="1.10.1060.10">
    <property type="entry name" value="Alpha-helical ferredoxin"/>
    <property type="match status" value="1"/>
</dbReference>
<keyword evidence="3" id="KW-0677">Repeat</keyword>
<dbReference type="STRING" id="867903.ThesuDRAFT_01474"/>
<reference evidence="9" key="2">
    <citation type="submission" date="2012-10" db="EMBL/GenBank/DDBJ databases">
        <title>Improved high-quality draft of Thermaerobacter subterraneus C21, DSM 13965.</title>
        <authorList>
            <consortium name="DOE Joint Genome Institute"/>
            <person name="Eisen J."/>
            <person name="Huntemann M."/>
            <person name="Wei C.-L."/>
            <person name="Han J."/>
            <person name="Detter J.C."/>
            <person name="Han C."/>
            <person name="Tapia R."/>
            <person name="Chen A."/>
            <person name="Kyrpides N."/>
            <person name="Mavromatis K."/>
            <person name="Markowitz V."/>
            <person name="Szeto E."/>
            <person name="Ivanova N."/>
            <person name="Mikhailova N."/>
            <person name="Ovchinnikova G."/>
            <person name="Pagani I."/>
            <person name="Pati A."/>
            <person name="Goodwin L."/>
            <person name="Nordberg H.P."/>
            <person name="Cantor M.N."/>
            <person name="Hua S.X."/>
            <person name="Woyke T."/>
            <person name="Eisen J."/>
            <person name="Klenk H.-P."/>
        </authorList>
    </citation>
    <scope>NUCLEOTIDE SEQUENCE [LARGE SCALE GENOMIC DNA]</scope>
    <source>
        <strain evidence="9">DSM 13965</strain>
    </source>
</reference>
<keyword evidence="1 6" id="KW-0004">4Fe-4S</keyword>
<dbReference type="Proteomes" id="UP000005710">
    <property type="component" value="Unassembled WGS sequence"/>
</dbReference>
<dbReference type="EC" id="1.1.99.14" evidence="6"/>
<keyword evidence="10" id="KW-1185">Reference proteome</keyword>
<dbReference type="PIRSF" id="PIRSF000139">
    <property type="entry name" value="Glc_ox_4Fe-4S"/>
    <property type="match status" value="1"/>
</dbReference>
<dbReference type="eggNOG" id="COG0247">
    <property type="taxonomic scope" value="Bacteria"/>
</dbReference>
<comment type="function">
    <text evidence="6">Component of a complex that catalyzes the oxidation of glycolate to glyoxylate.</text>
</comment>
<evidence type="ECO:0000256" key="2">
    <source>
        <dbReference type="ARBA" id="ARBA00022723"/>
    </source>
</evidence>
<dbReference type="GO" id="GO:0051539">
    <property type="term" value="F:4 iron, 4 sulfur cluster binding"/>
    <property type="evidence" value="ECO:0007669"/>
    <property type="project" value="UniProtKB-UniRule"/>
</dbReference>
<dbReference type="InterPro" id="IPR009051">
    <property type="entry name" value="Helical_ferredxn"/>
</dbReference>
<dbReference type="EMBL" id="AENY02000002">
    <property type="protein sequence ID" value="EKP95715.1"/>
    <property type="molecule type" value="Genomic_DNA"/>
</dbReference>
<dbReference type="PANTHER" id="PTHR32479:SF17">
    <property type="entry name" value="GLYCOLATE OXIDASE IRON-SULFUR SUBUNIT"/>
    <property type="match status" value="1"/>
</dbReference>
<feature type="domain" description="4Fe-4S ferredoxin-type" evidence="8">
    <location>
        <begin position="15"/>
        <end position="43"/>
    </location>
</feature>